<protein>
    <submittedName>
        <fullName evidence="1">Uncharacterized protein</fullName>
    </submittedName>
</protein>
<keyword evidence="2" id="KW-1185">Reference proteome</keyword>
<accession>A0ABS0PTZ2</accession>
<name>A0ABS0PTZ2_9BRAD</name>
<dbReference type="Proteomes" id="UP000807370">
    <property type="component" value="Unassembled WGS sequence"/>
</dbReference>
<comment type="caution">
    <text evidence="1">The sequence shown here is derived from an EMBL/GenBank/DDBJ whole genome shotgun (WGS) entry which is preliminary data.</text>
</comment>
<gene>
    <name evidence="1" type="ORF">HZZ13_23115</name>
</gene>
<dbReference type="RefSeq" id="WP_197961824.1">
    <property type="nucleotide sequence ID" value="NZ_JACCHP010000015.1"/>
</dbReference>
<proteinExistence type="predicted"/>
<sequence length="51" mass="5237">MTTALPIARDRIICRVNVRVAPVECAFGIIQSELARSGVAVGDAGRLAGAA</sequence>
<dbReference type="EMBL" id="JACCHP010000015">
    <property type="protein sequence ID" value="MBH5400663.1"/>
    <property type="molecule type" value="Genomic_DNA"/>
</dbReference>
<evidence type="ECO:0000313" key="2">
    <source>
        <dbReference type="Proteomes" id="UP000807370"/>
    </source>
</evidence>
<organism evidence="1 2">
    <name type="scientific">Bradyrhizobium agreste</name>
    <dbReference type="NCBI Taxonomy" id="2751811"/>
    <lineage>
        <taxon>Bacteria</taxon>
        <taxon>Pseudomonadati</taxon>
        <taxon>Pseudomonadota</taxon>
        <taxon>Alphaproteobacteria</taxon>
        <taxon>Hyphomicrobiales</taxon>
        <taxon>Nitrobacteraceae</taxon>
        <taxon>Bradyrhizobium</taxon>
    </lineage>
</organism>
<evidence type="ECO:0000313" key="1">
    <source>
        <dbReference type="EMBL" id="MBH5400663.1"/>
    </source>
</evidence>
<reference evidence="1 2" key="1">
    <citation type="submission" date="2020-07" db="EMBL/GenBank/DDBJ databases">
        <title>Bradyrhizobium diversity isolated from nodules of indigenous legumes of Western Australia.</title>
        <authorList>
            <person name="Klepa M.S."/>
        </authorList>
    </citation>
    <scope>NUCLEOTIDE SEQUENCE [LARGE SCALE GENOMIC DNA]</scope>
    <source>
        <strain evidence="1 2">CNPSo 4010</strain>
    </source>
</reference>